<accession>A0ABR9T2Y0</accession>
<keyword evidence="2" id="KW-0560">Oxidoreductase</keyword>
<dbReference type="InterPro" id="IPR050097">
    <property type="entry name" value="Ferredoxin-NADP_redctase_2"/>
</dbReference>
<dbReference type="PRINTS" id="PR00469">
    <property type="entry name" value="PNDRDTASEII"/>
</dbReference>
<dbReference type="PRINTS" id="PR00368">
    <property type="entry name" value="FADPNR"/>
</dbReference>
<dbReference type="Gene3D" id="3.50.50.60">
    <property type="entry name" value="FAD/NAD(P)-binding domain"/>
    <property type="match status" value="2"/>
</dbReference>
<dbReference type="InterPro" id="IPR036188">
    <property type="entry name" value="FAD/NAD-bd_sf"/>
</dbReference>
<dbReference type="PANTHER" id="PTHR48105">
    <property type="entry name" value="THIOREDOXIN REDUCTASE 1-RELATED-RELATED"/>
    <property type="match status" value="1"/>
</dbReference>
<reference evidence="4 5" key="1">
    <citation type="submission" date="2018-02" db="EMBL/GenBank/DDBJ databases">
        <title>Sphingobacterium KA21.</title>
        <authorList>
            <person name="Vasarhelyi B.M."/>
            <person name="Deshmukh S."/>
            <person name="Balint B."/>
            <person name="Kukolya J."/>
        </authorList>
    </citation>
    <scope>NUCLEOTIDE SEQUENCE [LARGE SCALE GENOMIC DNA]</scope>
    <source>
        <strain evidence="4 5">Ka21</strain>
    </source>
</reference>
<dbReference type="InterPro" id="IPR023753">
    <property type="entry name" value="FAD/NAD-binding_dom"/>
</dbReference>
<protein>
    <submittedName>
        <fullName evidence="4">Pyridine nucleotide-disulfide oxidoreductase</fullName>
    </submittedName>
</protein>
<organism evidence="4 5">
    <name type="scientific">Sphingobacterium pedocola</name>
    <dbReference type="NCBI Taxonomy" id="2082722"/>
    <lineage>
        <taxon>Bacteria</taxon>
        <taxon>Pseudomonadati</taxon>
        <taxon>Bacteroidota</taxon>
        <taxon>Sphingobacteriia</taxon>
        <taxon>Sphingobacteriales</taxon>
        <taxon>Sphingobacteriaceae</taxon>
        <taxon>Sphingobacterium</taxon>
    </lineage>
</organism>
<dbReference type="RefSeq" id="WP_196938599.1">
    <property type="nucleotide sequence ID" value="NZ_MU158689.1"/>
</dbReference>
<dbReference type="EMBL" id="PSKQ01000013">
    <property type="protein sequence ID" value="MBE8719703.1"/>
    <property type="molecule type" value="Genomic_DNA"/>
</dbReference>
<feature type="domain" description="FAD/NAD(P)-binding" evidence="3">
    <location>
        <begin position="7"/>
        <end position="285"/>
    </location>
</feature>
<keyword evidence="1" id="KW-0285">Flavoprotein</keyword>
<evidence type="ECO:0000256" key="2">
    <source>
        <dbReference type="ARBA" id="ARBA00023002"/>
    </source>
</evidence>
<proteinExistence type="predicted"/>
<comment type="caution">
    <text evidence="4">The sequence shown here is derived from an EMBL/GenBank/DDBJ whole genome shotgun (WGS) entry which is preliminary data.</text>
</comment>
<name>A0ABR9T2Y0_9SPHI</name>
<gene>
    <name evidence="4" type="ORF">C4F40_03050</name>
</gene>
<keyword evidence="5" id="KW-1185">Reference proteome</keyword>
<dbReference type="SUPFAM" id="SSF51905">
    <property type="entry name" value="FAD/NAD(P)-binding domain"/>
    <property type="match status" value="1"/>
</dbReference>
<dbReference type="Proteomes" id="UP000618319">
    <property type="component" value="Unassembled WGS sequence"/>
</dbReference>
<evidence type="ECO:0000313" key="5">
    <source>
        <dbReference type="Proteomes" id="UP000618319"/>
    </source>
</evidence>
<sequence length="301" mass="32960">MKHTTNFDVIIIGGSYAGLSAAMALGRSLRNVLVIDSGMPCNRQTPHSHNFITHDGEKPAVIAEKAKAQVLKYETVQFHEGLAVSGKKTEDGFSIATQAGEKFVGKKIIFATGLQDIMPEIKGFAECWGISVIHCPYCHGYEFRDKKTGIMANGERAFHLSGLVNNLTGNLDILTSGQAEFTEEQLEKLKVHNIHVIDKKISEIVHEDGNIKEMIFEDGNKMDFDAVYAAIPFKKQIDIPVELGCELTEEEYIKVDSFQKTSVYGIFACGDNSGMRSVANAVATGNMAGAMANSELTTEQF</sequence>
<evidence type="ECO:0000313" key="4">
    <source>
        <dbReference type="EMBL" id="MBE8719703.1"/>
    </source>
</evidence>
<dbReference type="Pfam" id="PF07992">
    <property type="entry name" value="Pyr_redox_2"/>
    <property type="match status" value="1"/>
</dbReference>
<evidence type="ECO:0000256" key="1">
    <source>
        <dbReference type="ARBA" id="ARBA00022630"/>
    </source>
</evidence>
<evidence type="ECO:0000259" key="3">
    <source>
        <dbReference type="Pfam" id="PF07992"/>
    </source>
</evidence>